<name>A0AAW9KNK2_CLOPF</name>
<keyword evidence="3" id="KW-0547">Nucleotide-binding</keyword>
<evidence type="ECO:0000256" key="2">
    <source>
        <dbReference type="ARBA" id="ARBA00022723"/>
    </source>
</evidence>
<dbReference type="EC" id="6.3.4.13" evidence="8"/>
<evidence type="ECO:0000313" key="9">
    <source>
        <dbReference type="Proteomes" id="UP001288944"/>
    </source>
</evidence>
<evidence type="ECO:0000256" key="6">
    <source>
        <dbReference type="ARBA" id="ARBA00023211"/>
    </source>
</evidence>
<evidence type="ECO:0000256" key="4">
    <source>
        <dbReference type="ARBA" id="ARBA00022755"/>
    </source>
</evidence>
<gene>
    <name evidence="8" type="ORF">GNF83_23125</name>
</gene>
<dbReference type="Pfam" id="PF02844">
    <property type="entry name" value="GARS_N"/>
    <property type="match status" value="1"/>
</dbReference>
<dbReference type="PANTHER" id="PTHR43472:SF1">
    <property type="entry name" value="PHOSPHORIBOSYLAMINE--GLYCINE LIGASE, CHLOROPLASTIC"/>
    <property type="match status" value="1"/>
</dbReference>
<dbReference type="InterPro" id="IPR000115">
    <property type="entry name" value="PRibGlycinamide_synth"/>
</dbReference>
<dbReference type="GO" id="GO:0006164">
    <property type="term" value="P:purine nucleotide biosynthetic process"/>
    <property type="evidence" value="ECO:0007669"/>
    <property type="project" value="UniProtKB-KW"/>
</dbReference>
<dbReference type="InterPro" id="IPR020562">
    <property type="entry name" value="PRibGlycinamide_synth_N"/>
</dbReference>
<dbReference type="Gene3D" id="3.40.50.20">
    <property type="match status" value="1"/>
</dbReference>
<keyword evidence="2" id="KW-0479">Metal-binding</keyword>
<feature type="non-terminal residue" evidence="8">
    <location>
        <position position="117"/>
    </location>
</feature>
<protein>
    <submittedName>
        <fullName evidence="8">Phosphoribosylamine--glycine ligase</fullName>
        <ecNumber evidence="8">6.3.4.13</ecNumber>
    </submittedName>
</protein>
<comment type="caution">
    <text evidence="8">The sequence shown here is derived from an EMBL/GenBank/DDBJ whole genome shotgun (WGS) entry which is preliminary data.</text>
</comment>
<evidence type="ECO:0000313" key="8">
    <source>
        <dbReference type="EMBL" id="MDZ7543999.1"/>
    </source>
</evidence>
<keyword evidence="6" id="KW-0464">Manganese</keyword>
<dbReference type="PANTHER" id="PTHR43472">
    <property type="entry name" value="PHOSPHORIBOSYLAMINE--GLYCINE LIGASE"/>
    <property type="match status" value="1"/>
</dbReference>
<sequence length="117" mass="12830">MKILLIGSGGREHALAWKLAKNDRVKKIFVAPGNGGTARENKCENIDITDIDELLKFALENSIDLTVVGPEDPLTNGIVDKFKMEGLKIFGPSEKAAMLEGSKSFSKDFMKKYGVKT</sequence>
<organism evidence="8 9">
    <name type="scientific">Clostridium perfringens</name>
    <dbReference type="NCBI Taxonomy" id="1502"/>
    <lineage>
        <taxon>Bacteria</taxon>
        <taxon>Bacillati</taxon>
        <taxon>Bacillota</taxon>
        <taxon>Clostridia</taxon>
        <taxon>Eubacteriales</taxon>
        <taxon>Clostridiaceae</taxon>
        <taxon>Clostridium</taxon>
    </lineage>
</organism>
<dbReference type="EMBL" id="WNUR01001906">
    <property type="protein sequence ID" value="MDZ7543999.1"/>
    <property type="molecule type" value="Genomic_DNA"/>
</dbReference>
<keyword evidence="1 8" id="KW-0436">Ligase</keyword>
<evidence type="ECO:0000256" key="3">
    <source>
        <dbReference type="ARBA" id="ARBA00022741"/>
    </source>
</evidence>
<dbReference type="AlphaFoldDB" id="A0AAW9KNK2"/>
<dbReference type="SUPFAM" id="SSF52440">
    <property type="entry name" value="PreATP-grasp domain"/>
    <property type="match status" value="1"/>
</dbReference>
<dbReference type="GO" id="GO:0046872">
    <property type="term" value="F:metal ion binding"/>
    <property type="evidence" value="ECO:0007669"/>
    <property type="project" value="UniProtKB-KW"/>
</dbReference>
<evidence type="ECO:0000256" key="1">
    <source>
        <dbReference type="ARBA" id="ARBA00022598"/>
    </source>
</evidence>
<evidence type="ECO:0000256" key="5">
    <source>
        <dbReference type="ARBA" id="ARBA00022840"/>
    </source>
</evidence>
<dbReference type="FunFam" id="3.40.50.20:FF:000006">
    <property type="entry name" value="Phosphoribosylamine--glycine ligase, chloroplastic"/>
    <property type="match status" value="1"/>
</dbReference>
<keyword evidence="5" id="KW-0067">ATP-binding</keyword>
<dbReference type="GO" id="GO:0005524">
    <property type="term" value="F:ATP binding"/>
    <property type="evidence" value="ECO:0007669"/>
    <property type="project" value="UniProtKB-KW"/>
</dbReference>
<accession>A0AAW9KNK2</accession>
<dbReference type="Proteomes" id="UP001288944">
    <property type="component" value="Unassembled WGS sequence"/>
</dbReference>
<proteinExistence type="predicted"/>
<dbReference type="GO" id="GO:0009113">
    <property type="term" value="P:purine nucleobase biosynthetic process"/>
    <property type="evidence" value="ECO:0007669"/>
    <property type="project" value="InterPro"/>
</dbReference>
<dbReference type="GO" id="GO:0004637">
    <property type="term" value="F:phosphoribosylamine-glycine ligase activity"/>
    <property type="evidence" value="ECO:0007669"/>
    <property type="project" value="UniProtKB-EC"/>
</dbReference>
<keyword evidence="4" id="KW-0658">Purine biosynthesis</keyword>
<evidence type="ECO:0000259" key="7">
    <source>
        <dbReference type="Pfam" id="PF02844"/>
    </source>
</evidence>
<reference evidence="8" key="1">
    <citation type="submission" date="2019-11" db="EMBL/GenBank/DDBJ databases">
        <title>Characterization of Clostridium perfringens isolates from swine manure treated agricultural soils.</title>
        <authorList>
            <person name="Wushke S.T."/>
        </authorList>
    </citation>
    <scope>NUCLEOTIDE SEQUENCE</scope>
    <source>
        <strain evidence="8">X62</strain>
    </source>
</reference>
<feature type="domain" description="Phosphoribosylglycinamide synthetase N-terminal" evidence="7">
    <location>
        <begin position="1"/>
        <end position="100"/>
    </location>
</feature>
<dbReference type="InterPro" id="IPR016185">
    <property type="entry name" value="PreATP-grasp_dom_sf"/>
</dbReference>